<dbReference type="OrthoDB" id="9805629at2"/>
<dbReference type="InterPro" id="IPR023095">
    <property type="entry name" value="Ade_MeTrfase_dom_2"/>
</dbReference>
<dbReference type="GO" id="GO:0006298">
    <property type="term" value="P:mismatch repair"/>
    <property type="evidence" value="ECO:0007669"/>
    <property type="project" value="TreeGrafter"/>
</dbReference>
<evidence type="ECO:0000256" key="6">
    <source>
        <dbReference type="ARBA" id="ARBA00047942"/>
    </source>
</evidence>
<evidence type="ECO:0000313" key="10">
    <source>
        <dbReference type="EMBL" id="MVB06211.1"/>
    </source>
</evidence>
<comment type="similarity">
    <text evidence="1 8">Belongs to the N(4)/N(6)-methyltransferase family.</text>
</comment>
<dbReference type="PIRSF" id="PIRSF000398">
    <property type="entry name" value="M_m6A_EcoRV"/>
    <property type="match status" value="1"/>
</dbReference>
<dbReference type="Proteomes" id="UP000462449">
    <property type="component" value="Unassembled WGS sequence"/>
</dbReference>
<evidence type="ECO:0000313" key="9">
    <source>
        <dbReference type="EMBL" id="MUP37006.1"/>
    </source>
</evidence>
<dbReference type="InterPro" id="IPR029063">
    <property type="entry name" value="SAM-dependent_MTases_sf"/>
</dbReference>
<evidence type="ECO:0000256" key="1">
    <source>
        <dbReference type="ARBA" id="ARBA00006594"/>
    </source>
</evidence>
<name>A0A7M4D2X7_9BACT</name>
<keyword evidence="5 8" id="KW-0949">S-adenosyl-L-methionine</keyword>
<dbReference type="PROSITE" id="PS00092">
    <property type="entry name" value="N6_MTASE"/>
    <property type="match status" value="1"/>
</dbReference>
<dbReference type="GO" id="GO:1904047">
    <property type="term" value="F:S-adenosyl-L-methionine binding"/>
    <property type="evidence" value="ECO:0007669"/>
    <property type="project" value="TreeGrafter"/>
</dbReference>
<keyword evidence="11" id="KW-1185">Reference proteome</keyword>
<organism evidence="9 12">
    <name type="scientific">Labilibaculum euxinus</name>
    <dbReference type="NCBI Taxonomy" id="2686357"/>
    <lineage>
        <taxon>Bacteria</taxon>
        <taxon>Pseudomonadati</taxon>
        <taxon>Bacteroidota</taxon>
        <taxon>Bacteroidia</taxon>
        <taxon>Marinilabiliales</taxon>
        <taxon>Marinifilaceae</taxon>
        <taxon>Labilibaculum</taxon>
    </lineage>
</organism>
<keyword evidence="4 8" id="KW-0808">Transferase</keyword>
<evidence type="ECO:0000313" key="11">
    <source>
        <dbReference type="Proteomes" id="UP000285951"/>
    </source>
</evidence>
<evidence type="ECO:0000256" key="4">
    <source>
        <dbReference type="ARBA" id="ARBA00022679"/>
    </source>
</evidence>
<protein>
    <recommendedName>
        <fullName evidence="2 8">Site-specific DNA-methyltransferase (adenine-specific)</fullName>
        <ecNumber evidence="2 8">2.1.1.72</ecNumber>
    </recommendedName>
</protein>
<dbReference type="Pfam" id="PF02086">
    <property type="entry name" value="MethyltransfD12"/>
    <property type="match status" value="1"/>
</dbReference>
<dbReference type="PANTHER" id="PTHR30481:SF3">
    <property type="entry name" value="DNA ADENINE METHYLASE"/>
    <property type="match status" value="1"/>
</dbReference>
<comment type="catalytic activity">
    <reaction evidence="6 8">
        <text>a 2'-deoxyadenosine in DNA + S-adenosyl-L-methionine = an N(6)-methyl-2'-deoxyadenosine in DNA + S-adenosyl-L-homocysteine + H(+)</text>
        <dbReference type="Rhea" id="RHEA:15197"/>
        <dbReference type="Rhea" id="RHEA-COMP:12418"/>
        <dbReference type="Rhea" id="RHEA-COMP:12419"/>
        <dbReference type="ChEBI" id="CHEBI:15378"/>
        <dbReference type="ChEBI" id="CHEBI:57856"/>
        <dbReference type="ChEBI" id="CHEBI:59789"/>
        <dbReference type="ChEBI" id="CHEBI:90615"/>
        <dbReference type="ChEBI" id="CHEBI:90616"/>
        <dbReference type="EC" id="2.1.1.72"/>
    </reaction>
</comment>
<feature type="binding site" evidence="7">
    <location>
        <position position="56"/>
    </location>
    <ligand>
        <name>S-adenosyl-L-methionine</name>
        <dbReference type="ChEBI" id="CHEBI:59789"/>
    </ligand>
</feature>
<sequence>MNRTIPFLKWPGGKRWLISDIDNLIKSFKCNQYFEPFLGGGAVFFSFEFEKAYLSDSNPQLINAYKTVQKFPKELISRVQKIPTDKATYYKIRSEEPVCEIDMAVRFLYLNRVAFGGMYRVNKEGKFNVPYGGRSTNILWKNKLIEKASLKLQNVDIYCQDFENTFERANAGDLIYCDPPYTVAHNLNGFQRYNENIFTWEDQIRLKDSCIKAAKRGVKIILSNAAHKSITELYNPLEPLVVNRYSGLSTIPSKRKKIDEFLLLFNF</sequence>
<dbReference type="GO" id="GO:0032259">
    <property type="term" value="P:methylation"/>
    <property type="evidence" value="ECO:0007669"/>
    <property type="project" value="UniProtKB-KW"/>
</dbReference>
<proteinExistence type="inferred from homology"/>
<keyword evidence="3 8" id="KW-0489">Methyltransferase</keyword>
<evidence type="ECO:0000256" key="7">
    <source>
        <dbReference type="PIRSR" id="PIRSR000398-1"/>
    </source>
</evidence>
<dbReference type="PRINTS" id="PR00505">
    <property type="entry name" value="D12N6MTFRASE"/>
</dbReference>
<dbReference type="Gene3D" id="1.10.1020.10">
    <property type="entry name" value="Adenine-specific Methyltransferase, Domain 2"/>
    <property type="match status" value="1"/>
</dbReference>
<dbReference type="RefSeq" id="WP_156194851.1">
    <property type="nucleotide sequence ID" value="NZ_QTZN02000006.1"/>
</dbReference>
<reference evidence="10 11" key="1">
    <citation type="submission" date="2019-11" db="EMBL/GenBank/DDBJ databases">
        <title>Draft genome sequence of Labilibaculum sp. strain SYP isolated from Black Sea.</title>
        <authorList>
            <person name="Yadav S."/>
            <person name="Villanueva L."/>
        </authorList>
    </citation>
    <scope>NUCLEOTIDE SEQUENCE [LARGE SCALE GENOMIC DNA]</scope>
    <source>
        <strain evidence="10 11">44</strain>
    </source>
</reference>
<feature type="binding site" evidence="7">
    <location>
        <position position="10"/>
    </location>
    <ligand>
        <name>S-adenosyl-L-methionine</name>
        <dbReference type="ChEBI" id="CHEBI:59789"/>
    </ligand>
</feature>
<dbReference type="Proteomes" id="UP000285951">
    <property type="component" value="Unassembled WGS sequence"/>
</dbReference>
<evidence type="ECO:0000256" key="3">
    <source>
        <dbReference type="ARBA" id="ARBA00022603"/>
    </source>
</evidence>
<dbReference type="GO" id="GO:0043565">
    <property type="term" value="F:sequence-specific DNA binding"/>
    <property type="evidence" value="ECO:0007669"/>
    <property type="project" value="TreeGrafter"/>
</dbReference>
<dbReference type="NCBIfam" id="TIGR00571">
    <property type="entry name" value="dam"/>
    <property type="match status" value="1"/>
</dbReference>
<dbReference type="GO" id="GO:0009307">
    <property type="term" value="P:DNA restriction-modification system"/>
    <property type="evidence" value="ECO:0007669"/>
    <property type="project" value="InterPro"/>
</dbReference>
<dbReference type="EMBL" id="QTZN02000006">
    <property type="protein sequence ID" value="MVB06211.1"/>
    <property type="molecule type" value="Genomic_DNA"/>
</dbReference>
<evidence type="ECO:0000256" key="8">
    <source>
        <dbReference type="RuleBase" id="RU361257"/>
    </source>
</evidence>
<evidence type="ECO:0000313" key="12">
    <source>
        <dbReference type="Proteomes" id="UP000462449"/>
    </source>
</evidence>
<dbReference type="AlphaFoldDB" id="A0A7M4D2X7"/>
<dbReference type="Gene3D" id="3.40.50.150">
    <property type="entry name" value="Vaccinia Virus protein VP39"/>
    <property type="match status" value="1"/>
</dbReference>
<reference evidence="9 12" key="2">
    <citation type="submission" date="2019-12" db="EMBL/GenBank/DDBJ databases">
        <title>Draft genome sequence of Labilibaculum sp. strain 44 isolated from deep waters of Black Sea.</title>
        <authorList>
            <person name="Yadav S."/>
            <person name="Villanueva L."/>
        </authorList>
    </citation>
    <scope>NUCLEOTIDE SEQUENCE [LARGE SCALE GENOMIC DNA]</scope>
    <source>
        <strain evidence="9 12">44</strain>
    </source>
</reference>
<dbReference type="GO" id="GO:0009007">
    <property type="term" value="F:site-specific DNA-methyltransferase (adenine-specific) activity"/>
    <property type="evidence" value="ECO:0007669"/>
    <property type="project" value="UniProtKB-UniRule"/>
</dbReference>
<dbReference type="InterPro" id="IPR012263">
    <property type="entry name" value="M_m6A_EcoRV"/>
</dbReference>
<accession>A0A7M4D2X7</accession>
<dbReference type="SUPFAM" id="SSF53335">
    <property type="entry name" value="S-adenosyl-L-methionine-dependent methyltransferases"/>
    <property type="match status" value="1"/>
</dbReference>
<dbReference type="EMBL" id="WOTW01000006">
    <property type="protein sequence ID" value="MUP37006.1"/>
    <property type="molecule type" value="Genomic_DNA"/>
</dbReference>
<dbReference type="PANTHER" id="PTHR30481">
    <property type="entry name" value="DNA ADENINE METHYLASE"/>
    <property type="match status" value="1"/>
</dbReference>
<feature type="binding site" evidence="7">
    <location>
        <position position="14"/>
    </location>
    <ligand>
        <name>S-adenosyl-L-methionine</name>
        <dbReference type="ChEBI" id="CHEBI:59789"/>
    </ligand>
</feature>
<feature type="binding site" evidence="7">
    <location>
        <position position="178"/>
    </location>
    <ligand>
        <name>S-adenosyl-L-methionine</name>
        <dbReference type="ChEBI" id="CHEBI:59789"/>
    </ligand>
</feature>
<evidence type="ECO:0000256" key="5">
    <source>
        <dbReference type="ARBA" id="ARBA00022691"/>
    </source>
</evidence>
<gene>
    <name evidence="10" type="ORF">DWB62_004180</name>
    <name evidence="9" type="ORF">GNY23_04180</name>
</gene>
<evidence type="ECO:0000256" key="2">
    <source>
        <dbReference type="ARBA" id="ARBA00011900"/>
    </source>
</evidence>
<dbReference type="InterPro" id="IPR002052">
    <property type="entry name" value="DNA_methylase_N6_adenine_CS"/>
</dbReference>
<dbReference type="EC" id="2.1.1.72" evidence="2 8"/>
<comment type="caution">
    <text evidence="9">The sequence shown here is derived from an EMBL/GenBank/DDBJ whole genome shotgun (WGS) entry which is preliminary data.</text>
</comment>
<dbReference type="InterPro" id="IPR012327">
    <property type="entry name" value="MeTrfase_D12"/>
</dbReference>